<dbReference type="PANTHER" id="PTHR20859:SF46">
    <property type="entry name" value="INTERFERON GAMMA RECEPTOR 2"/>
    <property type="match status" value="1"/>
</dbReference>
<dbReference type="SUPFAM" id="SSF49265">
    <property type="entry name" value="Fibronectin type III"/>
    <property type="match status" value="2"/>
</dbReference>
<evidence type="ECO:0000259" key="3">
    <source>
        <dbReference type="PROSITE" id="PS50853"/>
    </source>
</evidence>
<dbReference type="Pfam" id="PF09294">
    <property type="entry name" value="Interfer-bind"/>
    <property type="match status" value="1"/>
</dbReference>
<comment type="caution">
    <text evidence="4">The sequence shown here is derived from an EMBL/GenBank/DDBJ whole genome shotgun (WGS) entry which is preliminary data.</text>
</comment>
<accession>A0A7J8HPX7</accession>
<name>A0A7J8HPX7_ROUAE</name>
<dbReference type="AlphaFoldDB" id="A0A7J8HPX7"/>
<evidence type="ECO:0000313" key="4">
    <source>
        <dbReference type="EMBL" id="KAF6474406.1"/>
    </source>
</evidence>
<dbReference type="SMART" id="SM00060">
    <property type="entry name" value="FN3"/>
    <property type="match status" value="2"/>
</dbReference>
<proteinExistence type="predicted"/>
<evidence type="ECO:0000313" key="5">
    <source>
        <dbReference type="Proteomes" id="UP000593571"/>
    </source>
</evidence>
<dbReference type="InterPro" id="IPR015373">
    <property type="entry name" value="Interferon/interleukin_rcp_dom"/>
</dbReference>
<gene>
    <name evidence="4" type="ORF">HJG63_006594</name>
</gene>
<dbReference type="PANTHER" id="PTHR20859">
    <property type="entry name" value="INTERFERON/INTERLEUKIN RECEPTOR"/>
    <property type="match status" value="1"/>
</dbReference>
<evidence type="ECO:0000256" key="2">
    <source>
        <dbReference type="SAM" id="SignalP"/>
    </source>
</evidence>
<dbReference type="CDD" id="cd00063">
    <property type="entry name" value="FN3"/>
    <property type="match status" value="2"/>
</dbReference>
<dbReference type="FunFam" id="2.60.40.10:FF:001281">
    <property type="entry name" value="Interferon gamma receptor 2"/>
    <property type="match status" value="1"/>
</dbReference>
<keyword evidence="1" id="KW-1133">Transmembrane helix</keyword>
<dbReference type="EMBL" id="JACASE010000004">
    <property type="protein sequence ID" value="KAF6474406.1"/>
    <property type="molecule type" value="Genomic_DNA"/>
</dbReference>
<dbReference type="InterPro" id="IPR003961">
    <property type="entry name" value="FN3_dom"/>
</dbReference>
<reference evidence="4 5" key="1">
    <citation type="journal article" date="2020" name="Nature">
        <title>Six reference-quality genomes reveal evolution of bat adaptations.</title>
        <authorList>
            <person name="Jebb D."/>
            <person name="Huang Z."/>
            <person name="Pippel M."/>
            <person name="Hughes G.M."/>
            <person name="Lavrichenko K."/>
            <person name="Devanna P."/>
            <person name="Winkler S."/>
            <person name="Jermiin L.S."/>
            <person name="Skirmuntt E.C."/>
            <person name="Katzourakis A."/>
            <person name="Burkitt-Gray L."/>
            <person name="Ray D.A."/>
            <person name="Sullivan K.A.M."/>
            <person name="Roscito J.G."/>
            <person name="Kirilenko B.M."/>
            <person name="Davalos L.M."/>
            <person name="Corthals A.P."/>
            <person name="Power M.L."/>
            <person name="Jones G."/>
            <person name="Ransome R.D."/>
            <person name="Dechmann D.K.N."/>
            <person name="Locatelli A.G."/>
            <person name="Puechmaille S.J."/>
            <person name="Fedrigo O."/>
            <person name="Jarvis E.D."/>
            <person name="Hiller M."/>
            <person name="Vernes S.C."/>
            <person name="Myers E.W."/>
            <person name="Teeling E.C."/>
        </authorList>
    </citation>
    <scope>NUCLEOTIDE SEQUENCE [LARGE SCALE GENOMIC DNA]</scope>
    <source>
        <strain evidence="4">MRouAeg1</strain>
        <tissue evidence="4">Muscle</tissue>
    </source>
</reference>
<dbReference type="GO" id="GO:0005886">
    <property type="term" value="C:plasma membrane"/>
    <property type="evidence" value="ECO:0007669"/>
    <property type="project" value="TreeGrafter"/>
</dbReference>
<dbReference type="Pfam" id="PF01108">
    <property type="entry name" value="Tissue_fac"/>
    <property type="match status" value="1"/>
</dbReference>
<keyword evidence="2" id="KW-0732">Signal</keyword>
<dbReference type="FunFam" id="2.60.40.10:FF:000957">
    <property type="entry name" value="Interferon gamma receptor 2"/>
    <property type="match status" value="1"/>
</dbReference>
<evidence type="ECO:0000256" key="1">
    <source>
        <dbReference type="SAM" id="Phobius"/>
    </source>
</evidence>
<feature type="signal peptide" evidence="2">
    <location>
        <begin position="1"/>
        <end position="27"/>
    </location>
</feature>
<dbReference type="Gene3D" id="2.60.40.10">
    <property type="entry name" value="Immunoglobulins"/>
    <property type="match status" value="2"/>
</dbReference>
<keyword evidence="1" id="KW-0472">Membrane</keyword>
<dbReference type="InterPro" id="IPR036116">
    <property type="entry name" value="FN3_sf"/>
</dbReference>
<dbReference type="PROSITE" id="PS50853">
    <property type="entry name" value="FN3"/>
    <property type="match status" value="1"/>
</dbReference>
<protein>
    <submittedName>
        <fullName evidence="4">Interferon gamma receptor 2</fullName>
    </submittedName>
</protein>
<dbReference type="GO" id="GO:0004896">
    <property type="term" value="F:cytokine receptor activity"/>
    <property type="evidence" value="ECO:0007669"/>
    <property type="project" value="TreeGrafter"/>
</dbReference>
<feature type="chain" id="PRO_5029544293" evidence="2">
    <location>
        <begin position="28"/>
        <end position="353"/>
    </location>
</feature>
<dbReference type="InterPro" id="IPR013783">
    <property type="entry name" value="Ig-like_fold"/>
</dbReference>
<dbReference type="InterPro" id="IPR050650">
    <property type="entry name" value="Type-II_Cytokine-TF_Rcpt"/>
</dbReference>
<keyword evidence="1" id="KW-0812">Transmembrane</keyword>
<keyword evidence="5" id="KW-1185">Reference proteome</keyword>
<organism evidence="4 5">
    <name type="scientific">Rousettus aegyptiacus</name>
    <name type="common">Egyptian fruit bat</name>
    <name type="synonym">Pteropus aegyptiacus</name>
    <dbReference type="NCBI Taxonomy" id="9407"/>
    <lineage>
        <taxon>Eukaryota</taxon>
        <taxon>Metazoa</taxon>
        <taxon>Chordata</taxon>
        <taxon>Craniata</taxon>
        <taxon>Vertebrata</taxon>
        <taxon>Euteleostomi</taxon>
        <taxon>Mammalia</taxon>
        <taxon>Eutheria</taxon>
        <taxon>Laurasiatheria</taxon>
        <taxon>Chiroptera</taxon>
        <taxon>Yinpterochiroptera</taxon>
        <taxon>Pteropodoidea</taxon>
        <taxon>Pteropodidae</taxon>
        <taxon>Rousettinae</taxon>
        <taxon>Rousettus</taxon>
    </lineage>
</organism>
<dbReference type="Proteomes" id="UP000593571">
    <property type="component" value="Unassembled WGS sequence"/>
</dbReference>
<feature type="domain" description="Fibronectin type-III" evidence="3">
    <location>
        <begin position="146"/>
        <end position="244"/>
    </location>
</feature>
<keyword evidence="4" id="KW-0675">Receptor</keyword>
<sequence>MRPPPPPPPPLLLLWPLLLQLGGCGAAAPPADSRSQLPAPENPKIHLYNDQQVLSWEPVSLTNDTRPVVYRVQFKYSASDTWSNVRIPNCTRITATECNFTHTSRSKGFPMHFNVSLRVRAEQAEHVSAWGTVPWFEHYRNVTIGPPENIWVTPGEGSLIIRFSPPFDVDDPSTATFFYHVHYWEKEGRKQEKGPFRSNSIVLDDLKPLREYCLQVQAQILWKLSSTNIYSAPGHPSNITCLKTTIDASTKLQRDVLVAIGTFLVLAMLAGSCLFLVLKYRGLIKYWFHSPPSIPLQIEEVRARASQQVTCQHATWSHLGVQQWAEPWTQRFQWCGVICTFTFMAASGTTAGR</sequence>
<feature type="transmembrane region" description="Helical" evidence="1">
    <location>
        <begin position="256"/>
        <end position="278"/>
    </location>
</feature>